<dbReference type="WBParaSite" id="SBAD_0000997401-mRNA-1">
    <property type="protein sequence ID" value="SBAD_0000997401-mRNA-1"/>
    <property type="gene ID" value="SBAD_0000997401"/>
</dbReference>
<reference evidence="3" key="1">
    <citation type="submission" date="2016-06" db="UniProtKB">
        <authorList>
            <consortium name="WormBaseParasite"/>
        </authorList>
    </citation>
    <scope>IDENTIFICATION</scope>
</reference>
<evidence type="ECO:0000313" key="1">
    <source>
        <dbReference type="EMBL" id="VDP24411.1"/>
    </source>
</evidence>
<evidence type="ECO:0000313" key="2">
    <source>
        <dbReference type="Proteomes" id="UP000270296"/>
    </source>
</evidence>
<protein>
    <submittedName>
        <fullName evidence="3">Phage protein</fullName>
    </submittedName>
</protein>
<name>A0A183J178_9BILA</name>
<proteinExistence type="predicted"/>
<dbReference type="EMBL" id="UZAM01012963">
    <property type="protein sequence ID" value="VDP24411.1"/>
    <property type="molecule type" value="Genomic_DNA"/>
</dbReference>
<dbReference type="Proteomes" id="UP000270296">
    <property type="component" value="Unassembled WGS sequence"/>
</dbReference>
<accession>A0A183J178</accession>
<organism evidence="3">
    <name type="scientific">Soboliphyme baturini</name>
    <dbReference type="NCBI Taxonomy" id="241478"/>
    <lineage>
        <taxon>Eukaryota</taxon>
        <taxon>Metazoa</taxon>
        <taxon>Ecdysozoa</taxon>
        <taxon>Nematoda</taxon>
        <taxon>Enoplea</taxon>
        <taxon>Dorylaimia</taxon>
        <taxon>Dioctophymatida</taxon>
        <taxon>Dioctophymatoidea</taxon>
        <taxon>Soboliphymatidae</taxon>
        <taxon>Soboliphyme</taxon>
    </lineage>
</organism>
<sequence>MSDKVGLDKSLQLIEENVENSTIKSYLMLEVRLKFEGREQEPQLSE</sequence>
<gene>
    <name evidence="1" type="ORF">SBAD_LOCUS9626</name>
</gene>
<reference evidence="1 2" key="2">
    <citation type="submission" date="2018-11" db="EMBL/GenBank/DDBJ databases">
        <authorList>
            <consortium name="Pathogen Informatics"/>
        </authorList>
    </citation>
    <scope>NUCLEOTIDE SEQUENCE [LARGE SCALE GENOMIC DNA]</scope>
</reference>
<keyword evidence="2" id="KW-1185">Reference proteome</keyword>
<dbReference type="AlphaFoldDB" id="A0A183J178"/>
<evidence type="ECO:0000313" key="3">
    <source>
        <dbReference type="WBParaSite" id="SBAD_0000997401-mRNA-1"/>
    </source>
</evidence>